<dbReference type="SUPFAM" id="SSF56399">
    <property type="entry name" value="ADP-ribosylation"/>
    <property type="match status" value="1"/>
</dbReference>
<accession>A0A815RE97</accession>
<gene>
    <name evidence="1" type="ORF">EDS130_LOCUS41090</name>
</gene>
<comment type="caution">
    <text evidence="1">The sequence shown here is derived from an EMBL/GenBank/DDBJ whole genome shotgun (WGS) entry which is preliminary data.</text>
</comment>
<evidence type="ECO:0000313" key="2">
    <source>
        <dbReference type="Proteomes" id="UP000663852"/>
    </source>
</evidence>
<dbReference type="EMBL" id="CAJNOJ010000523">
    <property type="protein sequence ID" value="CAF1475617.1"/>
    <property type="molecule type" value="Genomic_DNA"/>
</dbReference>
<evidence type="ECO:0000313" key="1">
    <source>
        <dbReference type="EMBL" id="CAF1475617.1"/>
    </source>
</evidence>
<sequence>MAESIMTARDETRHVPTNTLHSFNLKICDNMDEYIVCLVGINDNEDLSKSLPAMISADRIHPFDNVTATREYIHKVENTKIFLIISGKLGKDYINELVGEQQIIGIYIYCKEEEVHKTWTEGIEKVRCVVSNAEQLVGRLHIDIKQFTSRWPLDEKSVRKALTDDAQWYHLFLYVICNHSLYTDDSRAKMFQACRNYYPKVAHQIKQIDKLEEEYKPCNAIREYTKDSFLYRIVNRALRIQDMQIITEFAPYIHDLHAQLYQLHEKYYLSSKQTIRSVYRGQALSLDELNYLKSICQSRRPIIILTSFISTTLDPGLALGFASAEHDQIPCLFEIIITNEYNNEHQHTPAHEQVFANISQYSAMGEKEVLFSLVSHFRVERVDYPVDGCRAMVTLELISDRQGACTQNYFQIADTISKETNPQVFGDVLHILKENAADELQSETTNWKQWWSRLSSKWGTRETDNRPLHLIMYSCFTDNPDWSRKAIEMNKAILRAESEIEANRSSFSYLFKRFNSLRPMPTECLALFEEYLEPLCKTNSNEVYECLCSAGYTYNNISDKENALKCFEKASSIKRMPEIQNQIKHLKKPPKQSKPSQSREVVQMKQDYTKLPIRKRLDHLLEYLRQRQRWYDAADAKILFRRSENSRDGLSVNDYRCYSLSAMKRHLSTSISAANHEDLCLWRYEKYTHDLYVFKQVQHFLESFQDKPVSILESILLELRILVKKLNVLIVLCTVYMCCKSRHQVIDTTKLRFPKLTNLGTEREQLEFFDLRDEKLSDNLKEFILKSSAANSSVTIDEDSWKYSSAQDDQTISNFLDEINSIV</sequence>
<organism evidence="1 2">
    <name type="scientific">Adineta ricciae</name>
    <name type="common">Rotifer</name>
    <dbReference type="NCBI Taxonomy" id="249248"/>
    <lineage>
        <taxon>Eukaryota</taxon>
        <taxon>Metazoa</taxon>
        <taxon>Spiralia</taxon>
        <taxon>Gnathifera</taxon>
        <taxon>Rotifera</taxon>
        <taxon>Eurotatoria</taxon>
        <taxon>Bdelloidea</taxon>
        <taxon>Adinetida</taxon>
        <taxon>Adinetidae</taxon>
        <taxon>Adineta</taxon>
    </lineage>
</organism>
<dbReference type="AlphaFoldDB" id="A0A815RE97"/>
<proteinExistence type="predicted"/>
<protein>
    <submittedName>
        <fullName evidence="1">Uncharacterized protein</fullName>
    </submittedName>
</protein>
<dbReference type="PROSITE" id="PS51996">
    <property type="entry name" value="TR_MART"/>
    <property type="match status" value="1"/>
</dbReference>
<dbReference type="Proteomes" id="UP000663852">
    <property type="component" value="Unassembled WGS sequence"/>
</dbReference>
<dbReference type="OrthoDB" id="10055547at2759"/>
<name>A0A815RE97_ADIRI</name>
<dbReference type="Gene3D" id="3.90.176.10">
    <property type="entry name" value="Toxin ADP-ribosyltransferase, Chain A, domain 1"/>
    <property type="match status" value="1"/>
</dbReference>
<reference evidence="1" key="1">
    <citation type="submission" date="2021-02" db="EMBL/GenBank/DDBJ databases">
        <authorList>
            <person name="Nowell W R."/>
        </authorList>
    </citation>
    <scope>NUCLEOTIDE SEQUENCE</scope>
</reference>